<dbReference type="InterPro" id="IPR000318">
    <property type="entry name" value="Nase_comp1_CS"/>
</dbReference>
<dbReference type="InterPro" id="IPR049939">
    <property type="entry name" value="NifE-like"/>
</dbReference>
<dbReference type="GO" id="GO:0016163">
    <property type="term" value="F:nitrogenase activity"/>
    <property type="evidence" value="ECO:0007669"/>
    <property type="project" value="UniProtKB-EC"/>
</dbReference>
<keyword evidence="3" id="KW-0560">Oxidoreductase</keyword>
<evidence type="ECO:0000256" key="1">
    <source>
        <dbReference type="ARBA" id="ARBA00023231"/>
    </source>
</evidence>
<dbReference type="AlphaFoldDB" id="A0A2T0BNJ3"/>
<feature type="domain" description="Nitrogenase/oxidoreductase component 1" evidence="2">
    <location>
        <begin position="61"/>
        <end position="452"/>
    </location>
</feature>
<evidence type="ECO:0000259" key="2">
    <source>
        <dbReference type="Pfam" id="PF00148"/>
    </source>
</evidence>
<organism evidence="3 4">
    <name type="scientific">Clostridium luticellarii</name>
    <dbReference type="NCBI Taxonomy" id="1691940"/>
    <lineage>
        <taxon>Bacteria</taxon>
        <taxon>Bacillati</taxon>
        <taxon>Bacillota</taxon>
        <taxon>Clostridia</taxon>
        <taxon>Eubacteriales</taxon>
        <taxon>Clostridiaceae</taxon>
        <taxon>Clostridium</taxon>
    </lineage>
</organism>
<dbReference type="PROSITE" id="PS00090">
    <property type="entry name" value="NITROGENASE_1_2"/>
    <property type="match status" value="1"/>
</dbReference>
<dbReference type="Gene3D" id="3.40.50.1980">
    <property type="entry name" value="Nitrogenase molybdenum iron protein domain"/>
    <property type="match status" value="3"/>
</dbReference>
<comment type="caution">
    <text evidence="3">The sequence shown here is derived from an EMBL/GenBank/DDBJ whole genome shotgun (WGS) entry which is preliminary data.</text>
</comment>
<dbReference type="EC" id="1.18.6.1" evidence="3"/>
<protein>
    <submittedName>
        <fullName evidence="3">Nitrogenase vanadium-iron protein alpha chain</fullName>
        <ecNumber evidence="3">1.18.6.1</ecNumber>
    </submittedName>
</protein>
<dbReference type="PANTHER" id="PTHR42956:SF1">
    <property type="entry name" value="NITROGENASE IRON-MOLYBDENUM COFACTOR BIOSYNTHESIS PROTEIN NIFE"/>
    <property type="match status" value="1"/>
</dbReference>
<sequence>MGVDIEKPSVEIRERRINSITAYNGTAADICEKYDNRSLKNYRRSFTQCISCSANQVMNQLCCIQDAAVVEHGPAGCSGDIPGRNLVYRTGSRKRNLTVSNLKYINTNLTEKDTVYGGELKLENAIREAKRRFDPKAIFVTTTCTSAIIGDDIESTAEKLEKEIKIPVVTIYCEGFRSSIWATGFDAAYHGILRKIVKPARKRKSDEVNIINFQGEDIFTPLLGRIGLKVNYIVPFTTIEQLSHISEAAATLQICSTLGTYLAAGLEKYFGVPEVKAPAPYGISGFNAWLRELGKIVHKEGEVEKLIEEETKRTAPEIAGLRKKLAGKRVLIGAGAAHGHGIVAIVKELGMELVENCTWHHDPIFDNGDKKSDTLRNDVKNYGDFKMSICNKQSFELVNRLYRLRPDIYIARHTGTIWATKLGIPSFLMGDEHFGIGYQGLINYGKLILDTISNPSFVNGIAAHNKLPYTNWWLEQDASKFLGRSENE</sequence>
<dbReference type="SUPFAM" id="SSF53807">
    <property type="entry name" value="Helical backbone' metal receptor"/>
    <property type="match status" value="1"/>
</dbReference>
<keyword evidence="1" id="KW-0535">Nitrogen fixation</keyword>
<dbReference type="Proteomes" id="UP000237798">
    <property type="component" value="Unassembled WGS sequence"/>
</dbReference>
<name>A0A2T0BNJ3_9CLOT</name>
<dbReference type="RefSeq" id="WP_106009220.1">
    <property type="nucleotide sequence ID" value="NZ_JALCQO010000033.1"/>
</dbReference>
<keyword evidence="4" id="KW-1185">Reference proteome</keyword>
<reference evidence="3 4" key="1">
    <citation type="submission" date="2018-03" db="EMBL/GenBank/DDBJ databases">
        <title>Genome sequence of Clostridium luticellarii DSM 29923.</title>
        <authorList>
            <person name="Poehlein A."/>
            <person name="Daniel R."/>
        </authorList>
    </citation>
    <scope>NUCLEOTIDE SEQUENCE [LARGE SCALE GENOMIC DNA]</scope>
    <source>
        <strain evidence="3 4">DSM 29923</strain>
    </source>
</reference>
<dbReference type="Pfam" id="PF00148">
    <property type="entry name" value="Oxidored_nitro"/>
    <property type="match status" value="1"/>
</dbReference>
<evidence type="ECO:0000313" key="3">
    <source>
        <dbReference type="EMBL" id="PRR85436.1"/>
    </source>
</evidence>
<gene>
    <name evidence="3" type="primary">vnfD_1</name>
    <name evidence="3" type="ORF">CLLU_16170</name>
</gene>
<dbReference type="EMBL" id="PVXP01000017">
    <property type="protein sequence ID" value="PRR85436.1"/>
    <property type="molecule type" value="Genomic_DNA"/>
</dbReference>
<proteinExistence type="predicted"/>
<dbReference type="InterPro" id="IPR000510">
    <property type="entry name" value="Nase/OxRdtase_comp1"/>
</dbReference>
<accession>A0A2T0BNJ3</accession>
<dbReference type="PANTHER" id="PTHR42956">
    <property type="entry name" value="NITROGENASE IRON-MOLYBDENUM COFACTOR BIOSYNTHESIS PROTEIN NIFE"/>
    <property type="match status" value="1"/>
</dbReference>
<dbReference type="OrthoDB" id="9767044at2"/>
<evidence type="ECO:0000313" key="4">
    <source>
        <dbReference type="Proteomes" id="UP000237798"/>
    </source>
</evidence>